<organism evidence="2 3">
    <name type="scientific">Dyadobacter helix</name>
    <dbReference type="NCBI Taxonomy" id="2822344"/>
    <lineage>
        <taxon>Bacteria</taxon>
        <taxon>Pseudomonadati</taxon>
        <taxon>Bacteroidota</taxon>
        <taxon>Cytophagia</taxon>
        <taxon>Cytophagales</taxon>
        <taxon>Spirosomataceae</taxon>
        <taxon>Dyadobacter</taxon>
    </lineage>
</organism>
<evidence type="ECO:0000313" key="2">
    <source>
        <dbReference type="EMBL" id="CAG5004234.1"/>
    </source>
</evidence>
<keyword evidence="1" id="KW-1133">Transmembrane helix</keyword>
<evidence type="ECO:0000313" key="3">
    <source>
        <dbReference type="Proteomes" id="UP000680038"/>
    </source>
</evidence>
<dbReference type="AlphaFoldDB" id="A0A916NCG1"/>
<keyword evidence="1" id="KW-0812">Transmembrane</keyword>
<dbReference type="EMBL" id="CAJRAF010000002">
    <property type="protein sequence ID" value="CAG5004234.1"/>
    <property type="molecule type" value="Genomic_DNA"/>
</dbReference>
<evidence type="ECO:0008006" key="4">
    <source>
        <dbReference type="Google" id="ProtNLM"/>
    </source>
</evidence>
<keyword evidence="1" id="KW-0472">Membrane</keyword>
<evidence type="ECO:0000256" key="1">
    <source>
        <dbReference type="SAM" id="Phobius"/>
    </source>
</evidence>
<gene>
    <name evidence="2" type="ORF">DYBT9275_03327</name>
</gene>
<reference evidence="2" key="1">
    <citation type="submission" date="2021-04" db="EMBL/GenBank/DDBJ databases">
        <authorList>
            <person name="Rodrigo-Torres L."/>
            <person name="Arahal R. D."/>
            <person name="Lucena T."/>
        </authorList>
    </citation>
    <scope>NUCLEOTIDE SEQUENCE</scope>
    <source>
        <strain evidence="2">CECT 9275</strain>
    </source>
</reference>
<dbReference type="InterPro" id="IPR008620">
    <property type="entry name" value="FixH"/>
</dbReference>
<comment type="caution">
    <text evidence="2">The sequence shown here is derived from an EMBL/GenBank/DDBJ whole genome shotgun (WGS) entry which is preliminary data.</text>
</comment>
<protein>
    <recommendedName>
        <fullName evidence="4">FixH protein</fullName>
    </recommendedName>
</protein>
<proteinExistence type="predicted"/>
<sequence length="150" mass="16934">MKTLKLNWGAGIAVLYMGFVAMIVLLVVMSMRQKIDLVTDEYYAEELLFQGKIDKIKRAKALSEPLKWELTDDAIVIRYPGNLAANTLSGSVRLYCASDNKKDRSFAVNAENHLQVIPLSSIPEGRFALQIDWKQGENLYWDEGVVVIKP</sequence>
<dbReference type="RefSeq" id="WP_215239841.1">
    <property type="nucleotide sequence ID" value="NZ_CAJRAF010000002.1"/>
</dbReference>
<dbReference type="Pfam" id="PF05751">
    <property type="entry name" value="FixH"/>
    <property type="match status" value="1"/>
</dbReference>
<keyword evidence="3" id="KW-1185">Reference proteome</keyword>
<name>A0A916NCG1_9BACT</name>
<dbReference type="Proteomes" id="UP000680038">
    <property type="component" value="Unassembled WGS sequence"/>
</dbReference>
<accession>A0A916NCG1</accession>
<feature type="transmembrane region" description="Helical" evidence="1">
    <location>
        <begin position="6"/>
        <end position="28"/>
    </location>
</feature>